<dbReference type="SUPFAM" id="SSF49785">
    <property type="entry name" value="Galactose-binding domain-like"/>
    <property type="match status" value="1"/>
</dbReference>
<feature type="domain" description="Glycoside hydrolase family 2 immunoglobulin-like beta-sandwich" evidence="6">
    <location>
        <begin position="192"/>
        <end position="305"/>
    </location>
</feature>
<evidence type="ECO:0000256" key="4">
    <source>
        <dbReference type="ARBA" id="ARBA00022801"/>
    </source>
</evidence>
<dbReference type="Pfam" id="PF02836">
    <property type="entry name" value="Glyco_hydro_2_C"/>
    <property type="match status" value="1"/>
</dbReference>
<dbReference type="GO" id="GO:0004565">
    <property type="term" value="F:beta-galactosidase activity"/>
    <property type="evidence" value="ECO:0007669"/>
    <property type="project" value="UniProtKB-EC"/>
</dbReference>
<comment type="similarity">
    <text evidence="2">Belongs to the glycosyl hydrolase 2 family.</text>
</comment>
<name>A0A2M7SEN3_9BACT</name>
<keyword evidence="4" id="KW-0378">Hydrolase</keyword>
<feature type="domain" description="Glycoside hydrolase family 2 catalytic" evidence="7">
    <location>
        <begin position="307"/>
        <end position="507"/>
    </location>
</feature>
<dbReference type="InterPro" id="IPR006103">
    <property type="entry name" value="Glyco_hydro_2_cat"/>
</dbReference>
<dbReference type="InterPro" id="IPR013783">
    <property type="entry name" value="Ig-like_fold"/>
</dbReference>
<evidence type="ECO:0000256" key="1">
    <source>
        <dbReference type="ARBA" id="ARBA00001412"/>
    </source>
</evidence>
<dbReference type="Gene3D" id="3.20.20.80">
    <property type="entry name" value="Glycosidases"/>
    <property type="match status" value="1"/>
</dbReference>
<dbReference type="AlphaFoldDB" id="A0A2M7SEN3"/>
<comment type="catalytic activity">
    <reaction evidence="1">
        <text>Hydrolysis of terminal non-reducing beta-D-galactose residues in beta-D-galactosides.</text>
        <dbReference type="EC" id="3.2.1.23"/>
    </reaction>
</comment>
<dbReference type="SUPFAM" id="SSF49303">
    <property type="entry name" value="beta-Galactosidase/glucuronidase domain"/>
    <property type="match status" value="1"/>
</dbReference>
<dbReference type="Gene3D" id="2.60.40.10">
    <property type="entry name" value="Immunoglobulins"/>
    <property type="match status" value="1"/>
</dbReference>
<evidence type="ECO:0000256" key="3">
    <source>
        <dbReference type="ARBA" id="ARBA00012756"/>
    </source>
</evidence>
<dbReference type="Pfam" id="PF00703">
    <property type="entry name" value="Glyco_hydro_2"/>
    <property type="match status" value="1"/>
</dbReference>
<evidence type="ECO:0000313" key="10">
    <source>
        <dbReference type="Proteomes" id="UP000229307"/>
    </source>
</evidence>
<feature type="non-terminal residue" evidence="9">
    <location>
        <position position="507"/>
    </location>
</feature>
<dbReference type="Pfam" id="PF02837">
    <property type="entry name" value="Glyco_hydro_2_N"/>
    <property type="match status" value="1"/>
</dbReference>
<dbReference type="InterPro" id="IPR006104">
    <property type="entry name" value="Glyco_hydro_2_N"/>
</dbReference>
<feature type="domain" description="Glycosyl hydrolases family 2 sugar binding" evidence="8">
    <location>
        <begin position="23"/>
        <end position="189"/>
    </location>
</feature>
<dbReference type="InterPro" id="IPR006101">
    <property type="entry name" value="Glyco_hydro_2"/>
</dbReference>
<dbReference type="Proteomes" id="UP000229307">
    <property type="component" value="Unassembled WGS sequence"/>
</dbReference>
<comment type="caution">
    <text evidence="9">The sequence shown here is derived from an EMBL/GenBank/DDBJ whole genome shotgun (WGS) entry which is preliminary data.</text>
</comment>
<evidence type="ECO:0000256" key="5">
    <source>
        <dbReference type="ARBA" id="ARBA00023295"/>
    </source>
</evidence>
<dbReference type="InterPro" id="IPR008979">
    <property type="entry name" value="Galactose-bd-like_sf"/>
</dbReference>
<keyword evidence="5" id="KW-0326">Glycosidase</keyword>
<dbReference type="PRINTS" id="PR00132">
    <property type="entry name" value="GLHYDRLASE2"/>
</dbReference>
<feature type="non-terminal residue" evidence="9">
    <location>
        <position position="1"/>
    </location>
</feature>
<reference evidence="10" key="1">
    <citation type="submission" date="2017-09" db="EMBL/GenBank/DDBJ databases">
        <title>Depth-based differentiation of microbial function through sediment-hosted aquifers and enrichment of novel symbionts in the deep terrestrial subsurface.</title>
        <authorList>
            <person name="Probst A.J."/>
            <person name="Ladd B."/>
            <person name="Jarett J.K."/>
            <person name="Geller-Mcgrath D.E."/>
            <person name="Sieber C.M.K."/>
            <person name="Emerson J.B."/>
            <person name="Anantharaman K."/>
            <person name="Thomas B.C."/>
            <person name="Malmstrom R."/>
            <person name="Stieglmeier M."/>
            <person name="Klingl A."/>
            <person name="Woyke T."/>
            <person name="Ryan C.M."/>
            <person name="Banfield J.F."/>
        </authorList>
    </citation>
    <scope>NUCLEOTIDE SEQUENCE [LARGE SCALE GENOMIC DNA]</scope>
</reference>
<dbReference type="PANTHER" id="PTHR46323:SF2">
    <property type="entry name" value="BETA-GALACTOSIDASE"/>
    <property type="match status" value="1"/>
</dbReference>
<evidence type="ECO:0000259" key="8">
    <source>
        <dbReference type="Pfam" id="PF02837"/>
    </source>
</evidence>
<accession>A0A2M7SEN3</accession>
<proteinExistence type="inferred from homology"/>
<protein>
    <recommendedName>
        <fullName evidence="3">beta-galactosidase</fullName>
        <ecNumber evidence="3">3.2.1.23</ecNumber>
    </recommendedName>
</protein>
<evidence type="ECO:0000256" key="2">
    <source>
        <dbReference type="ARBA" id="ARBA00007401"/>
    </source>
</evidence>
<evidence type="ECO:0000259" key="7">
    <source>
        <dbReference type="Pfam" id="PF02836"/>
    </source>
</evidence>
<dbReference type="EMBL" id="PFMR01000057">
    <property type="protein sequence ID" value="PIZ17968.1"/>
    <property type="molecule type" value="Genomic_DNA"/>
</dbReference>
<evidence type="ECO:0000313" key="9">
    <source>
        <dbReference type="EMBL" id="PIZ17968.1"/>
    </source>
</evidence>
<gene>
    <name evidence="9" type="ORF">COY52_01890</name>
</gene>
<dbReference type="EC" id="3.2.1.23" evidence="3"/>
<dbReference type="InterPro" id="IPR017853">
    <property type="entry name" value="GH"/>
</dbReference>
<dbReference type="GO" id="GO:0009341">
    <property type="term" value="C:beta-galactosidase complex"/>
    <property type="evidence" value="ECO:0007669"/>
    <property type="project" value="TreeGrafter"/>
</dbReference>
<organism evidence="9 10">
    <name type="scientific">Candidatus Desantisbacteria bacterium CG_4_10_14_0_8_um_filter_48_22</name>
    <dbReference type="NCBI Taxonomy" id="1974543"/>
    <lineage>
        <taxon>Bacteria</taxon>
        <taxon>Candidatus Desantisiibacteriota</taxon>
    </lineage>
</organism>
<evidence type="ECO:0000259" key="6">
    <source>
        <dbReference type="Pfam" id="PF00703"/>
    </source>
</evidence>
<dbReference type="InterPro" id="IPR006102">
    <property type="entry name" value="Ig-like_GH2"/>
</dbReference>
<dbReference type="InterPro" id="IPR036156">
    <property type="entry name" value="Beta-gal/glucu_dom_sf"/>
</dbReference>
<dbReference type="PANTHER" id="PTHR46323">
    <property type="entry name" value="BETA-GALACTOSIDASE"/>
    <property type="match status" value="1"/>
</dbReference>
<sequence length="507" mass="58102">LLSFNGIEAAVKGERELSPYFSLLNGVWKFGYFQAPEFVPPDFFEESFDPSGWNDLEVPSSWQMKGFGRPHYTNVAYPFPIDPPRVPTENPTGCYIRQFAVPETWRGMEIFLRFEGVDSAFYVWINGKKAGFSKGSRIPAEFCITPFVRTGRNVIAVEVFQWSDGSYMEDQDMWWLSGIFRDAYIIASPGVEVFDIFTRTAFDSEYKNAKLESELTLKNYGKKDVKDYRIEFLLLDRNMKDALRGKMDCDFSVQAGKDTRLELAADVGLPHKWTAETPYLYTLIASVKDGKNSVVAVKRLNIGFRSVEIKEGCLLVNGTAIKFKGVNRHEFHPDTGRAIPYDAMREDILIMKRHNINAVRTSHYTNDPRFYDLCDHYGIYLIAEADVETHGFEYKDNISMYPEWKDAFVDRMKRMVEAHKNHPSIIMWSLGNESGFGVNHRSMAEWARSRDKTRPIHYEGGYKFELADVMSKMYATPEDCVNTVKKSDGTKPFILCEFAHAMGNGPG</sequence>
<dbReference type="InterPro" id="IPR050347">
    <property type="entry name" value="Bact_Beta-galactosidase"/>
</dbReference>
<dbReference type="GO" id="GO:0005990">
    <property type="term" value="P:lactose catabolic process"/>
    <property type="evidence" value="ECO:0007669"/>
    <property type="project" value="TreeGrafter"/>
</dbReference>
<dbReference type="SUPFAM" id="SSF51445">
    <property type="entry name" value="(Trans)glycosidases"/>
    <property type="match status" value="1"/>
</dbReference>
<dbReference type="Gene3D" id="2.60.120.260">
    <property type="entry name" value="Galactose-binding domain-like"/>
    <property type="match status" value="1"/>
</dbReference>